<gene>
    <name evidence="1" type="ORF">ETU09_00440</name>
</gene>
<evidence type="ECO:0000313" key="1">
    <source>
        <dbReference type="EMBL" id="TWP30501.1"/>
    </source>
</evidence>
<reference evidence="1 2" key="1">
    <citation type="submission" date="2019-02" db="EMBL/GenBank/DDBJ databases">
        <title>Apibacter muscae sp. nov.: a novel member of the house fly microbiota.</title>
        <authorList>
            <person name="Park R."/>
        </authorList>
    </citation>
    <scope>NUCLEOTIDE SEQUENCE [LARGE SCALE GENOMIC DNA]</scope>
    <source>
        <strain evidence="1 2">AL1</strain>
    </source>
</reference>
<comment type="caution">
    <text evidence="1">The sequence shown here is derived from an EMBL/GenBank/DDBJ whole genome shotgun (WGS) entry which is preliminary data.</text>
</comment>
<dbReference type="RefSeq" id="WP_146291171.1">
    <property type="nucleotide sequence ID" value="NZ_SELH01000011.1"/>
</dbReference>
<dbReference type="EMBL" id="SELH01000011">
    <property type="protein sequence ID" value="TWP30501.1"/>
    <property type="molecule type" value="Genomic_DNA"/>
</dbReference>
<dbReference type="OrthoDB" id="1053324at2"/>
<accession>A0A563DKF6</accession>
<sequence>MARTITEIQNSILEEKEKHEALKVLNSNSKASIWRLFTYVVAYVIFNLELLFDAHTEEINTTIAEQKKGSLKWYRNKALAFQYGFDLLPDLEDFNNENYTEEEIENSKIIKYSAVTEATTQSRLIIKIATETGDKLTPINEAELEAFTYYLEEIKYAGVAVTIVNYLPDLLKLGIKIKRDPLVLDANGNAIAPVNGIIKPIEKTITNYLKALPFNGELVVSKLTDQLKITTGVLDVKITQAESAWLDATSGVYENFKPIDMSVIPESGYFTTEDTEGKNLITITYVV</sequence>
<evidence type="ECO:0000313" key="2">
    <source>
        <dbReference type="Proteomes" id="UP000319499"/>
    </source>
</evidence>
<protein>
    <submittedName>
        <fullName evidence="1">Nucleotidyltransferase</fullName>
    </submittedName>
</protein>
<dbReference type="AlphaFoldDB" id="A0A563DKF6"/>
<organism evidence="1 2">
    <name type="scientific">Apibacter muscae</name>
    <dbReference type="NCBI Taxonomy" id="2509004"/>
    <lineage>
        <taxon>Bacteria</taxon>
        <taxon>Pseudomonadati</taxon>
        <taxon>Bacteroidota</taxon>
        <taxon>Flavobacteriia</taxon>
        <taxon>Flavobacteriales</taxon>
        <taxon>Weeksellaceae</taxon>
        <taxon>Apibacter</taxon>
    </lineage>
</organism>
<proteinExistence type="predicted"/>
<dbReference type="GO" id="GO:0016740">
    <property type="term" value="F:transferase activity"/>
    <property type="evidence" value="ECO:0007669"/>
    <property type="project" value="UniProtKB-KW"/>
</dbReference>
<keyword evidence="2" id="KW-1185">Reference proteome</keyword>
<dbReference type="Proteomes" id="UP000319499">
    <property type="component" value="Unassembled WGS sequence"/>
</dbReference>
<keyword evidence="1" id="KW-0808">Transferase</keyword>
<name>A0A563DKF6_9FLAO</name>